<gene>
    <name evidence="8" type="ORF">GGQ57_000636</name>
</gene>
<evidence type="ECO:0000313" key="9">
    <source>
        <dbReference type="Proteomes" id="UP000533637"/>
    </source>
</evidence>
<evidence type="ECO:0000256" key="3">
    <source>
        <dbReference type="ARBA" id="ARBA00022729"/>
    </source>
</evidence>
<evidence type="ECO:0000256" key="5">
    <source>
        <dbReference type="ARBA" id="ARBA00023237"/>
    </source>
</evidence>
<protein>
    <recommendedName>
        <fullName evidence="10">RagB/SusD family nutrient uptake outer membrane protein</fullName>
    </recommendedName>
</protein>
<dbReference type="InterPro" id="IPR012944">
    <property type="entry name" value="SusD_RagB_dom"/>
</dbReference>
<keyword evidence="4" id="KW-0472">Membrane</keyword>
<sequence>MKRKNIICSLALAILCGCSLDYENSGTITPDNVWKDKTMISSFLTDIYGRMLPGWPVSANNTDEGMNGPTSMSEYVRGQITIDNCGQKLDYGNIDRINFFLDQLETVTVLTDEEKKPLRGQALFWRAWDYWGKIFSVGGVPLILHFQDVTDVPSLFVTRNSTSECVEQIVKDLDEAIASLPDTWEGKDYGRIDKGCAMAFKGRMLLQYASPLFNPNSDQSRWETAYSANKAAVDFLQSVGKGLYEGDFADIWYDEQNREVVMVNQYIYPDHKLDQKSIRPEPLTKDGANNNQAIFPLLMAFPKGDGSKLELDVNRLANDPTYNEQFMTDFYMNRDPRFYATIFCPGTEYPCSDVLTDDMKYWNAWKLMADEGSSTGYKYVTLIQDQLNKGIGGNSSGYYQKKGLDPDLTQATVYDADIDWIEIRFAEVLMNYGECANELGKSGEALQVLYDIRKRAGIESGTGNYGITATSQSDIREAYINERFIEFAYEGKRWADLRRWKRYDILNNLKYRASLYPVIKDQSNIAGFDWTKEMYDPEVRKLFRFEYVECVDMDKQYMFNLDLNHWFYSIHKEVIDRNSKIEQNAEWGGTFDPLK</sequence>
<dbReference type="RefSeq" id="WP_183668877.1">
    <property type="nucleotide sequence ID" value="NZ_BMPB01000004.1"/>
</dbReference>
<evidence type="ECO:0000256" key="1">
    <source>
        <dbReference type="ARBA" id="ARBA00004442"/>
    </source>
</evidence>
<dbReference type="InterPro" id="IPR033985">
    <property type="entry name" value="SusD-like_N"/>
</dbReference>
<organism evidence="8 9">
    <name type="scientific">Parabacteroides faecis</name>
    <dbReference type="NCBI Taxonomy" id="1217282"/>
    <lineage>
        <taxon>Bacteria</taxon>
        <taxon>Pseudomonadati</taxon>
        <taxon>Bacteroidota</taxon>
        <taxon>Bacteroidia</taxon>
        <taxon>Bacteroidales</taxon>
        <taxon>Tannerellaceae</taxon>
        <taxon>Parabacteroides</taxon>
    </lineage>
</organism>
<dbReference type="Gene3D" id="1.25.40.390">
    <property type="match status" value="1"/>
</dbReference>
<dbReference type="Pfam" id="PF07980">
    <property type="entry name" value="SusD_RagB"/>
    <property type="match status" value="1"/>
</dbReference>
<keyword evidence="9" id="KW-1185">Reference proteome</keyword>
<dbReference type="Proteomes" id="UP000533637">
    <property type="component" value="Unassembled WGS sequence"/>
</dbReference>
<evidence type="ECO:0000256" key="2">
    <source>
        <dbReference type="ARBA" id="ARBA00006275"/>
    </source>
</evidence>
<dbReference type="SUPFAM" id="SSF48452">
    <property type="entry name" value="TPR-like"/>
    <property type="match status" value="1"/>
</dbReference>
<keyword evidence="5" id="KW-0998">Cell outer membrane</keyword>
<comment type="subcellular location">
    <subcellularLocation>
        <location evidence="1">Cell outer membrane</location>
    </subcellularLocation>
</comment>
<name>A0ABR6KGX6_9BACT</name>
<proteinExistence type="inferred from homology"/>
<dbReference type="InterPro" id="IPR011990">
    <property type="entry name" value="TPR-like_helical_dom_sf"/>
</dbReference>
<feature type="domain" description="RagB/SusD" evidence="6">
    <location>
        <begin position="282"/>
        <end position="587"/>
    </location>
</feature>
<comment type="caution">
    <text evidence="8">The sequence shown here is derived from an EMBL/GenBank/DDBJ whole genome shotgun (WGS) entry which is preliminary data.</text>
</comment>
<feature type="domain" description="SusD-like N-terminal" evidence="7">
    <location>
        <begin position="89"/>
        <end position="205"/>
    </location>
</feature>
<reference evidence="8 9" key="1">
    <citation type="submission" date="2020-08" db="EMBL/GenBank/DDBJ databases">
        <title>Genomic Encyclopedia of Type Strains, Phase IV (KMG-IV): sequencing the most valuable type-strain genomes for metagenomic binning, comparative biology and taxonomic classification.</title>
        <authorList>
            <person name="Goeker M."/>
        </authorList>
    </citation>
    <scope>NUCLEOTIDE SEQUENCE [LARGE SCALE GENOMIC DNA]</scope>
    <source>
        <strain evidence="8 9">DSM 102983</strain>
    </source>
</reference>
<evidence type="ECO:0008006" key="10">
    <source>
        <dbReference type="Google" id="ProtNLM"/>
    </source>
</evidence>
<dbReference type="PROSITE" id="PS51257">
    <property type="entry name" value="PROKAR_LIPOPROTEIN"/>
    <property type="match status" value="1"/>
</dbReference>
<evidence type="ECO:0000259" key="7">
    <source>
        <dbReference type="Pfam" id="PF14322"/>
    </source>
</evidence>
<accession>A0ABR6KGX6</accession>
<evidence type="ECO:0000259" key="6">
    <source>
        <dbReference type="Pfam" id="PF07980"/>
    </source>
</evidence>
<evidence type="ECO:0000256" key="4">
    <source>
        <dbReference type="ARBA" id="ARBA00023136"/>
    </source>
</evidence>
<dbReference type="EMBL" id="JACHOC010000001">
    <property type="protein sequence ID" value="MBB4620762.1"/>
    <property type="molecule type" value="Genomic_DNA"/>
</dbReference>
<dbReference type="Pfam" id="PF14322">
    <property type="entry name" value="SusD-like_3"/>
    <property type="match status" value="1"/>
</dbReference>
<keyword evidence="3" id="KW-0732">Signal</keyword>
<comment type="similarity">
    <text evidence="2">Belongs to the SusD family.</text>
</comment>
<evidence type="ECO:0000313" key="8">
    <source>
        <dbReference type="EMBL" id="MBB4620762.1"/>
    </source>
</evidence>